<sequence>MLVFRIASIVAAAGCFSAHFAWASSGDRSFEFQDCLAGCDSAICANPPSLSLPLRLTLWSCADDCKYHCTHVVTDRALERVPQEPVQQFYGKWPFWRLWGMQEPASVAFSLLNLWAHLRGFRDVRRRIPPTNPLRGYIMAWSLLSVNLWVWSSVFHTRDKSTTEKLDYFSAALAILYSLFYAVLRLFHLYMPSDPRSLRRTSRAKTHGWILRLWATTCALLYIAHVSYLSALPRFDYAYNIRANLGIGLTHHALWLCYSFPRLSPFRLQNHPKRPSKRPALLVLLTTCATCLELFDFPAWHRAIDAHALWHLSTAPIVTLWYQFLIGDALAMEEGHAQSMLKM</sequence>
<dbReference type="Proteomes" id="UP000027195">
    <property type="component" value="Unassembled WGS sequence"/>
</dbReference>
<keyword evidence="6 7" id="KW-0472">Membrane</keyword>
<feature type="chain" id="PRO_5016479650" description="Post-GPI attachment to proteins factor 3" evidence="7">
    <location>
        <begin position="24"/>
        <end position="343"/>
    </location>
</feature>
<keyword evidence="4 7" id="KW-0732">Signal</keyword>
<dbReference type="PANTHER" id="PTHR13148:SF0">
    <property type="entry name" value="POST-GPI ATTACHMENT TO PROTEINS FACTOR 3"/>
    <property type="match status" value="1"/>
</dbReference>
<name>A0A067N3G6_BOTB1</name>
<keyword evidence="3 7" id="KW-0812">Transmembrane</keyword>
<protein>
    <recommendedName>
        <fullName evidence="7">Post-GPI attachment to proteins factor 3</fullName>
    </recommendedName>
</protein>
<dbReference type="PANTHER" id="PTHR13148">
    <property type="entry name" value="PER1-RELATED"/>
    <property type="match status" value="1"/>
</dbReference>
<keyword evidence="9" id="KW-1185">Reference proteome</keyword>
<evidence type="ECO:0000313" key="8">
    <source>
        <dbReference type="EMBL" id="KDQ18682.1"/>
    </source>
</evidence>
<evidence type="ECO:0000256" key="6">
    <source>
        <dbReference type="ARBA" id="ARBA00023136"/>
    </source>
</evidence>
<comment type="similarity">
    <text evidence="7">Belongs to the PGAP3 family.</text>
</comment>
<feature type="signal peptide" evidence="7">
    <location>
        <begin position="1"/>
        <end position="23"/>
    </location>
</feature>
<dbReference type="GO" id="GO:0006506">
    <property type="term" value="P:GPI anchor biosynthetic process"/>
    <property type="evidence" value="ECO:0007669"/>
    <property type="project" value="UniProtKB-KW"/>
</dbReference>
<dbReference type="EMBL" id="KL198021">
    <property type="protein sequence ID" value="KDQ18682.1"/>
    <property type="molecule type" value="Genomic_DNA"/>
</dbReference>
<comment type="function">
    <text evidence="7">Involved in the lipid remodeling steps of GPI-anchor maturation.</text>
</comment>
<dbReference type="AlphaFoldDB" id="A0A067N3G6"/>
<dbReference type="FunCoup" id="A0A067N3G6">
    <property type="interactions" value="62"/>
</dbReference>
<dbReference type="InParanoid" id="A0A067N3G6"/>
<dbReference type="STRING" id="930990.A0A067N3G6"/>
<dbReference type="Pfam" id="PF04080">
    <property type="entry name" value="Per1"/>
    <property type="match status" value="1"/>
</dbReference>
<keyword evidence="7" id="KW-0256">Endoplasmic reticulum</keyword>
<feature type="transmembrane region" description="Helical" evidence="7">
    <location>
        <begin position="137"/>
        <end position="156"/>
    </location>
</feature>
<keyword evidence="5 7" id="KW-1133">Transmembrane helix</keyword>
<gene>
    <name evidence="8" type="ORF">BOTBODRAFT_127592</name>
</gene>
<evidence type="ECO:0000256" key="3">
    <source>
        <dbReference type="ARBA" id="ARBA00022692"/>
    </source>
</evidence>
<evidence type="ECO:0000256" key="2">
    <source>
        <dbReference type="ARBA" id="ARBA00022502"/>
    </source>
</evidence>
<dbReference type="HOGENOM" id="CLU_032917_1_1_1"/>
<comment type="caution">
    <text evidence="7">Lacks conserved residue(s) required for the propagation of feature annotation.</text>
</comment>
<dbReference type="InterPro" id="IPR007217">
    <property type="entry name" value="Per1-like"/>
</dbReference>
<dbReference type="GO" id="GO:0016788">
    <property type="term" value="F:hydrolase activity, acting on ester bonds"/>
    <property type="evidence" value="ECO:0007669"/>
    <property type="project" value="TreeGrafter"/>
</dbReference>
<proteinExistence type="inferred from homology"/>
<organism evidence="8 9">
    <name type="scientific">Botryobasidium botryosum (strain FD-172 SS1)</name>
    <dbReference type="NCBI Taxonomy" id="930990"/>
    <lineage>
        <taxon>Eukaryota</taxon>
        <taxon>Fungi</taxon>
        <taxon>Dikarya</taxon>
        <taxon>Basidiomycota</taxon>
        <taxon>Agaricomycotina</taxon>
        <taxon>Agaricomycetes</taxon>
        <taxon>Cantharellales</taxon>
        <taxon>Botryobasidiaceae</taxon>
        <taxon>Botryobasidium</taxon>
    </lineage>
</organism>
<evidence type="ECO:0000256" key="5">
    <source>
        <dbReference type="ARBA" id="ARBA00022989"/>
    </source>
</evidence>
<evidence type="ECO:0000256" key="4">
    <source>
        <dbReference type="ARBA" id="ARBA00022729"/>
    </source>
</evidence>
<dbReference type="OrthoDB" id="419770at2759"/>
<feature type="transmembrane region" description="Helical" evidence="7">
    <location>
        <begin position="168"/>
        <end position="188"/>
    </location>
</feature>
<accession>A0A067N3G6</accession>
<keyword evidence="2 7" id="KW-0337">GPI-anchor biosynthesis</keyword>
<comment type="subcellular location">
    <subcellularLocation>
        <location evidence="1">Endomembrane system</location>
        <topology evidence="1">Multi-pass membrane protein</topology>
    </subcellularLocation>
    <subcellularLocation>
        <location evidence="7">Endoplasmic reticulum membrane</location>
        <topology evidence="7">Multi-pass membrane protein</topology>
    </subcellularLocation>
</comment>
<evidence type="ECO:0000256" key="7">
    <source>
        <dbReference type="RuleBase" id="RU365066"/>
    </source>
</evidence>
<evidence type="ECO:0000256" key="1">
    <source>
        <dbReference type="ARBA" id="ARBA00004127"/>
    </source>
</evidence>
<reference evidence="9" key="1">
    <citation type="journal article" date="2014" name="Proc. Natl. Acad. Sci. U.S.A.">
        <title>Extensive sampling of basidiomycete genomes demonstrates inadequacy of the white-rot/brown-rot paradigm for wood decay fungi.</title>
        <authorList>
            <person name="Riley R."/>
            <person name="Salamov A.A."/>
            <person name="Brown D.W."/>
            <person name="Nagy L.G."/>
            <person name="Floudas D."/>
            <person name="Held B.W."/>
            <person name="Levasseur A."/>
            <person name="Lombard V."/>
            <person name="Morin E."/>
            <person name="Otillar R."/>
            <person name="Lindquist E.A."/>
            <person name="Sun H."/>
            <person name="LaButti K.M."/>
            <person name="Schmutz J."/>
            <person name="Jabbour D."/>
            <person name="Luo H."/>
            <person name="Baker S.E."/>
            <person name="Pisabarro A.G."/>
            <person name="Walton J.D."/>
            <person name="Blanchette R.A."/>
            <person name="Henrissat B."/>
            <person name="Martin F."/>
            <person name="Cullen D."/>
            <person name="Hibbett D.S."/>
            <person name="Grigoriev I.V."/>
        </authorList>
    </citation>
    <scope>NUCLEOTIDE SEQUENCE [LARGE SCALE GENOMIC DNA]</scope>
    <source>
        <strain evidence="9">FD-172 SS1</strain>
    </source>
</reference>
<dbReference type="GO" id="GO:0005789">
    <property type="term" value="C:endoplasmic reticulum membrane"/>
    <property type="evidence" value="ECO:0007669"/>
    <property type="project" value="UniProtKB-SubCell"/>
</dbReference>
<evidence type="ECO:0000313" key="9">
    <source>
        <dbReference type="Proteomes" id="UP000027195"/>
    </source>
</evidence>
<feature type="transmembrane region" description="Helical" evidence="7">
    <location>
        <begin position="209"/>
        <end position="231"/>
    </location>
</feature>